<evidence type="ECO:0000313" key="4">
    <source>
        <dbReference type="Proteomes" id="UP000607331"/>
    </source>
</evidence>
<dbReference type="SUPFAM" id="SSF53756">
    <property type="entry name" value="UDP-Glycosyltransferase/glycogen phosphorylase"/>
    <property type="match status" value="1"/>
</dbReference>
<evidence type="ECO:0000313" key="3">
    <source>
        <dbReference type="EMBL" id="MBC1185226.1"/>
    </source>
</evidence>
<evidence type="ECO:0000256" key="1">
    <source>
        <dbReference type="ARBA" id="ARBA00022679"/>
    </source>
</evidence>
<keyword evidence="1" id="KW-0808">Transferase</keyword>
<dbReference type="PANTHER" id="PTHR46401:SF2">
    <property type="entry name" value="GLYCOSYLTRANSFERASE WBBK-RELATED"/>
    <property type="match status" value="1"/>
</dbReference>
<dbReference type="EMBL" id="JABBJF010000003">
    <property type="protein sequence ID" value="MBC1185226.1"/>
    <property type="molecule type" value="Genomic_DNA"/>
</dbReference>
<comment type="caution">
    <text evidence="3">The sequence shown here is derived from an EMBL/GenBank/DDBJ whole genome shotgun (WGS) entry which is preliminary data.</text>
</comment>
<evidence type="ECO:0000259" key="2">
    <source>
        <dbReference type="Pfam" id="PF00534"/>
    </source>
</evidence>
<dbReference type="Pfam" id="PF00534">
    <property type="entry name" value="Glycos_transf_1"/>
    <property type="match status" value="1"/>
</dbReference>
<sequence>MKLMINASNLYVGGGVQVAVSVIDELTQIKTDFIAAVSPIVMLQLGDESKSKCILIDSSPSKILNFKARKQLDSLVLNNNITIVFTIFGPSYWSPKNVKHAVGFALPWLIYDTSKIMPKLSLPARMKTRLLKFLQPYFYRKNADIIFTETEDVKNRVVKLLSISECNVHTVSNTLNAIFKDLSAYDHSVIKRLPTKKDNEIWLLTITHNYPHKNLGVISRLVELLPENFKFVLTVPTSFTNVIPEHLKKRVIVVDTVSVKQCPVLYQLCDALFLPTLLECFSASYLEAMFMERLILTSDLSFAHTVCHNAAIYFDPYDENDIADKIKTAFSSEELFLGKIEDGIKQYKKFPSSRERAVNYLTCLSKHA</sequence>
<reference evidence="3 4" key="1">
    <citation type="submission" date="2020-04" db="EMBL/GenBank/DDBJ databases">
        <title>The draft genome of Kluyvera sichuanensis strain SCKS090646.</title>
        <authorList>
            <person name="Wei L."/>
            <person name="Liu L."/>
            <person name="Feng Y."/>
            <person name="Zong Z."/>
        </authorList>
    </citation>
    <scope>NUCLEOTIDE SEQUENCE [LARGE SCALE GENOMIC DNA]</scope>
    <source>
        <strain evidence="3 4">090646</strain>
    </source>
</reference>
<organism evidence="3 4">
    <name type="scientific">Kluyvera sichuanensis</name>
    <dbReference type="NCBI Taxonomy" id="2725494"/>
    <lineage>
        <taxon>Bacteria</taxon>
        <taxon>Pseudomonadati</taxon>
        <taxon>Pseudomonadota</taxon>
        <taxon>Gammaproteobacteria</taxon>
        <taxon>Enterobacterales</taxon>
        <taxon>Enterobacteriaceae</taxon>
        <taxon>Kluyvera</taxon>
    </lineage>
</organism>
<dbReference type="Gene3D" id="3.40.50.2000">
    <property type="entry name" value="Glycogen Phosphorylase B"/>
    <property type="match status" value="1"/>
</dbReference>
<dbReference type="RefSeq" id="WP_185667000.1">
    <property type="nucleotide sequence ID" value="NZ_JABBJF010000003.1"/>
</dbReference>
<protein>
    <submittedName>
        <fullName evidence="3">Glycosyltransferase family 4 protein</fullName>
    </submittedName>
</protein>
<keyword evidence="4" id="KW-1185">Reference proteome</keyword>
<dbReference type="InterPro" id="IPR001296">
    <property type="entry name" value="Glyco_trans_1"/>
</dbReference>
<gene>
    <name evidence="3" type="ORF">HII27_05790</name>
</gene>
<name>A0ABR6RQ52_9ENTR</name>
<feature type="domain" description="Glycosyl transferase family 1" evidence="2">
    <location>
        <begin position="245"/>
        <end position="335"/>
    </location>
</feature>
<dbReference type="PANTHER" id="PTHR46401">
    <property type="entry name" value="GLYCOSYLTRANSFERASE WBBK-RELATED"/>
    <property type="match status" value="1"/>
</dbReference>
<accession>A0ABR6RQ52</accession>
<dbReference type="Proteomes" id="UP000607331">
    <property type="component" value="Unassembled WGS sequence"/>
</dbReference>
<proteinExistence type="predicted"/>